<proteinExistence type="predicted"/>
<accession>A0A3P8LZJ3</accession>
<dbReference type="InterPro" id="IPR049046">
    <property type="entry name" value="Beta-AFase-like_GH127_middle"/>
</dbReference>
<dbReference type="Pfam" id="PF20736">
    <property type="entry name" value="Glyco_hydro127M"/>
    <property type="match status" value="1"/>
</dbReference>
<organism evidence="3 4">
    <name type="scientific">Raoultella terrigena</name>
    <name type="common">Klebsiella terrigena</name>
    <dbReference type="NCBI Taxonomy" id="577"/>
    <lineage>
        <taxon>Bacteria</taxon>
        <taxon>Pseudomonadati</taxon>
        <taxon>Pseudomonadota</taxon>
        <taxon>Gammaproteobacteria</taxon>
        <taxon>Enterobacterales</taxon>
        <taxon>Enterobacteriaceae</taxon>
        <taxon>Klebsiella/Raoultella group</taxon>
        <taxon>Raoultella</taxon>
    </lineage>
</organism>
<gene>
    <name evidence="3" type="ORF">NCTC13098_00178</name>
</gene>
<evidence type="ECO:0000259" key="2">
    <source>
        <dbReference type="Pfam" id="PF20737"/>
    </source>
</evidence>
<sequence length="253" mass="29093">MVSTSSTLTRWEVHPKSLKFNHIYDHVKPVRQRWFGCACCPPNIARVLTSLGHYIYTPHDDALYINLYVGNSAEIPVGDGTLRLRISGNYPWQEQVKITIDSSTPVSHTLALRLPDWCDKPQVTLNDVPVAQDVRKGYLHISHRWQEGDTLLLTLPMPVRRIYGNPLVRHQAGQVAVQRGPLVYCLEQADNGEQLHNLQLPRHARFSVFGRQRDFLLTRRFSRHQAISKPRKTPKTRRCGVTIVRRPCVSRRP</sequence>
<dbReference type="EMBL" id="LR131271">
    <property type="protein sequence ID" value="VDR23906.1"/>
    <property type="molecule type" value="Genomic_DNA"/>
</dbReference>
<reference evidence="3 4" key="1">
    <citation type="submission" date="2018-12" db="EMBL/GenBank/DDBJ databases">
        <authorList>
            <consortium name="Pathogen Informatics"/>
        </authorList>
    </citation>
    <scope>NUCLEOTIDE SEQUENCE [LARGE SCALE GENOMIC DNA]</scope>
    <source>
        <strain evidence="3 4">NCTC13098</strain>
    </source>
</reference>
<dbReference type="InterPro" id="IPR049174">
    <property type="entry name" value="Beta-AFase-like"/>
</dbReference>
<dbReference type="InterPro" id="IPR049049">
    <property type="entry name" value="Beta-AFase-like_GH127_C"/>
</dbReference>
<feature type="domain" description="Non-reducing end beta-L-arabinofuranosidase-like GH127 C-terminal" evidence="2">
    <location>
        <begin position="159"/>
        <end position="207"/>
    </location>
</feature>
<protein>
    <submittedName>
        <fullName evidence="3">Uncharacterized protein conserved in bacteria</fullName>
    </submittedName>
</protein>
<evidence type="ECO:0000313" key="4">
    <source>
        <dbReference type="Proteomes" id="UP000274346"/>
    </source>
</evidence>
<feature type="domain" description="Non-reducing end beta-L-arabinofuranosidase-like GH127 middle" evidence="1">
    <location>
        <begin position="63"/>
        <end position="157"/>
    </location>
</feature>
<dbReference type="PANTHER" id="PTHR43465:SF2">
    <property type="entry name" value="DUF1680 DOMAIN PROTEIN (AFU_ORTHOLOGUE AFUA_1G08910)"/>
    <property type="match status" value="1"/>
</dbReference>
<dbReference type="Pfam" id="PF20737">
    <property type="entry name" value="Glyco_hydro127C"/>
    <property type="match status" value="1"/>
</dbReference>
<name>A0A3P8LZJ3_RAOTE</name>
<dbReference type="AlphaFoldDB" id="A0A3P8LZJ3"/>
<dbReference type="PANTHER" id="PTHR43465">
    <property type="entry name" value="DUF1680 DOMAIN PROTEIN (AFU_ORTHOLOGUE AFUA_1G08910)"/>
    <property type="match status" value="1"/>
</dbReference>
<evidence type="ECO:0000313" key="3">
    <source>
        <dbReference type="EMBL" id="VDR23906.1"/>
    </source>
</evidence>
<evidence type="ECO:0000259" key="1">
    <source>
        <dbReference type="Pfam" id="PF20736"/>
    </source>
</evidence>
<dbReference type="Proteomes" id="UP000274346">
    <property type="component" value="Chromosome"/>
</dbReference>
<dbReference type="KEGG" id="rtg:NCTC13098_00178"/>